<dbReference type="EMBL" id="CM024809">
    <property type="protein sequence ID" value="KAG8006214.1"/>
    <property type="molecule type" value="Genomic_DNA"/>
</dbReference>
<feature type="non-terminal residue" evidence="1">
    <location>
        <position position="188"/>
    </location>
</feature>
<accession>A0ACB7EWA3</accession>
<evidence type="ECO:0000313" key="1">
    <source>
        <dbReference type="EMBL" id="KAG8006214.1"/>
    </source>
</evidence>
<comment type="caution">
    <text evidence="1">The sequence shown here is derived from an EMBL/GenBank/DDBJ whole genome shotgun (WGS) entry which is preliminary data.</text>
</comment>
<dbReference type="Proteomes" id="UP000805704">
    <property type="component" value="Chromosome 21"/>
</dbReference>
<name>A0ACB7EWA3_NIBAL</name>
<organism evidence="1 2">
    <name type="scientific">Nibea albiflora</name>
    <name type="common">Yellow drum</name>
    <name type="synonym">Corvina albiflora</name>
    <dbReference type="NCBI Taxonomy" id="240163"/>
    <lineage>
        <taxon>Eukaryota</taxon>
        <taxon>Metazoa</taxon>
        <taxon>Chordata</taxon>
        <taxon>Craniata</taxon>
        <taxon>Vertebrata</taxon>
        <taxon>Euteleostomi</taxon>
        <taxon>Actinopterygii</taxon>
        <taxon>Neopterygii</taxon>
        <taxon>Teleostei</taxon>
        <taxon>Neoteleostei</taxon>
        <taxon>Acanthomorphata</taxon>
        <taxon>Eupercaria</taxon>
        <taxon>Sciaenidae</taxon>
        <taxon>Nibea</taxon>
    </lineage>
</organism>
<evidence type="ECO:0000313" key="2">
    <source>
        <dbReference type="Proteomes" id="UP000805704"/>
    </source>
</evidence>
<gene>
    <name evidence="1" type="primary">PPARGC1A.2</name>
    <name evidence="1" type="ORF">GBF38_005419</name>
</gene>
<keyword evidence="2" id="KW-1185">Reference proteome</keyword>
<proteinExistence type="predicted"/>
<keyword evidence="1" id="KW-0675">Receptor</keyword>
<sequence length="188" mass="19757">MTGLRSRRVLLSLPATEPPAAVMPAPNWSTGRPVKKEGRQAMWAAWLPLGLLGICILIPSLPERPAQYRADLLPRKITPLPSTLSKSAGLTPPTTPPHKASQENPFKASLKTKLSSCSSSVLACKRARLSELGPGALAPAPGASGGGPTRKGPEQTELYAQLSKASTALPYSVTQHTVGGGLEEHRST</sequence>
<reference evidence="1" key="1">
    <citation type="submission" date="2020-04" db="EMBL/GenBank/DDBJ databases">
        <title>A chromosome-scale assembly and high-density genetic map of the yellow drum (Nibea albiflora) genome.</title>
        <authorList>
            <person name="Xu D."/>
            <person name="Zhang W."/>
            <person name="Chen R."/>
            <person name="Tan P."/>
            <person name="Wang L."/>
            <person name="Song H."/>
            <person name="Tian L."/>
            <person name="Zhu Q."/>
            <person name="Wang B."/>
        </authorList>
    </citation>
    <scope>NUCLEOTIDE SEQUENCE</scope>
    <source>
        <strain evidence="1">ZJHYS-2018</strain>
    </source>
</reference>
<protein>
    <submittedName>
        <fullName evidence="1">Peroxisome proliferator-activated receptor gamma coactivator 1-alpha</fullName>
    </submittedName>
</protein>